<dbReference type="InterPro" id="IPR011990">
    <property type="entry name" value="TPR-like_helical_dom_sf"/>
</dbReference>
<feature type="region of interest" description="Disordered" evidence="4">
    <location>
        <begin position="231"/>
        <end position="255"/>
    </location>
</feature>
<dbReference type="PROSITE" id="PS50005">
    <property type="entry name" value="TPR"/>
    <property type="match status" value="1"/>
</dbReference>
<gene>
    <name evidence="5" type="ORF">J9259_05700</name>
</gene>
<keyword evidence="1" id="KW-0677">Repeat</keyword>
<dbReference type="SMART" id="SM00028">
    <property type="entry name" value="TPR"/>
    <property type="match status" value="2"/>
</dbReference>
<dbReference type="InterPro" id="IPR019734">
    <property type="entry name" value="TPR_rpt"/>
</dbReference>
<evidence type="ECO:0000256" key="4">
    <source>
        <dbReference type="SAM" id="MobiDB-lite"/>
    </source>
</evidence>
<evidence type="ECO:0000313" key="5">
    <source>
        <dbReference type="EMBL" id="MBX8631994.1"/>
    </source>
</evidence>
<dbReference type="PANTHER" id="PTHR44858:SF1">
    <property type="entry name" value="UDP-N-ACETYLGLUCOSAMINE--PEPTIDE N-ACETYLGLUCOSAMINYLTRANSFERASE SPINDLY-RELATED"/>
    <property type="match status" value="1"/>
</dbReference>
<dbReference type="InterPro" id="IPR050498">
    <property type="entry name" value="Ycf3"/>
</dbReference>
<dbReference type="EMBL" id="JAGVSJ010000012">
    <property type="protein sequence ID" value="MBX8631994.1"/>
    <property type="molecule type" value="Genomic_DNA"/>
</dbReference>
<organism evidence="5 6">
    <name type="scientific">Candidatus Sysuiplasma superficiale</name>
    <dbReference type="NCBI Taxonomy" id="2823368"/>
    <lineage>
        <taxon>Archaea</taxon>
        <taxon>Methanobacteriati</taxon>
        <taxon>Thermoplasmatota</taxon>
        <taxon>Thermoplasmata</taxon>
        <taxon>Candidatus Sysuiplasmatales</taxon>
        <taxon>Candidatus Sysuiplasmataceae</taxon>
        <taxon>Candidatus Sysuiplasma</taxon>
    </lineage>
</organism>
<name>A0A8J8CBC7_9ARCH</name>
<protein>
    <submittedName>
        <fullName evidence="5">Tetratricopeptide repeat protein</fullName>
    </submittedName>
</protein>
<reference evidence="5" key="1">
    <citation type="submission" date="2021-04" db="EMBL/GenBank/DDBJ databases">
        <title>Genomic insights into ecological role and evolution of a novel Thermoplasmata order Candidatus Sysuiplasmatales.</title>
        <authorList>
            <person name="Yuan Y."/>
        </authorList>
    </citation>
    <scope>NUCLEOTIDE SEQUENCE</scope>
    <source>
        <strain evidence="5">YP2-bin.285</strain>
    </source>
</reference>
<evidence type="ECO:0000256" key="2">
    <source>
        <dbReference type="ARBA" id="ARBA00022803"/>
    </source>
</evidence>
<dbReference type="Gene3D" id="1.25.40.10">
    <property type="entry name" value="Tetratricopeptide repeat domain"/>
    <property type="match status" value="1"/>
</dbReference>
<evidence type="ECO:0000313" key="6">
    <source>
        <dbReference type="Proteomes" id="UP000716004"/>
    </source>
</evidence>
<evidence type="ECO:0000256" key="3">
    <source>
        <dbReference type="PROSITE-ProRule" id="PRU00339"/>
    </source>
</evidence>
<proteinExistence type="predicted"/>
<feature type="repeat" description="TPR" evidence="3">
    <location>
        <begin position="427"/>
        <end position="460"/>
    </location>
</feature>
<accession>A0A8J8CBC7</accession>
<evidence type="ECO:0000256" key="1">
    <source>
        <dbReference type="ARBA" id="ARBA00022737"/>
    </source>
</evidence>
<sequence length="558" mass="61204">MSCLLCGEEISGDAAICTSCAFSNLEDEWYSEKASDGYFRLRGNSELVAVLSEESFELTPGSDDFNRRMDALPDTAEGYRTAAGMMTEVLNDLGIRNGNFILPRFENIAGALRKLEGYEEHFPGTADREFYIAMAKLYRNAAVSFHLPLVPEGFSESRKRALQGKASYWESKVSVDGEEKLEAGIGGVESAAAAPPAGEAEPRGDIKMLAPKVEMLRERIRSIETAISSLQSQAKARRDSVPENGADLTDGETATAPEEGAEYLRKRVRTGYIAGLYAEALEDSFSLLRTFRPERQDLLYAVLCSLRLNDRSRAEEALARALETGLYEYTDMVKAIFSWKDGKWGLALQRLDAEIGNFSSAAAFILKLNICAQYGITDREGELREQQKRIGDIAEGVNLISQIYLALGMWGAAIQSMNAVPMERWNDEAYSAFGMALEDRGDEPGAVRAYDRALEINAKNSTALIRKGLIMARSANHASALQLFSGATDLWPATAWLIAGELRYLGRTDEAIAEVRRALASDPTDLKVAKTGLAVAAEAGRAADRRQFSLLIRGMGLK</sequence>
<dbReference type="SUPFAM" id="SSF48452">
    <property type="entry name" value="TPR-like"/>
    <property type="match status" value="1"/>
</dbReference>
<comment type="caution">
    <text evidence="5">The sequence shown here is derived from an EMBL/GenBank/DDBJ whole genome shotgun (WGS) entry which is preliminary data.</text>
</comment>
<keyword evidence="2 3" id="KW-0802">TPR repeat</keyword>
<dbReference type="PANTHER" id="PTHR44858">
    <property type="entry name" value="TETRATRICOPEPTIDE REPEAT PROTEIN 6"/>
    <property type="match status" value="1"/>
</dbReference>
<dbReference type="Proteomes" id="UP000716004">
    <property type="component" value="Unassembled WGS sequence"/>
</dbReference>
<dbReference type="AlphaFoldDB" id="A0A8J8CBC7"/>